<feature type="transmembrane region" description="Helical" evidence="9">
    <location>
        <begin position="57"/>
        <end position="79"/>
    </location>
</feature>
<dbReference type="InterPro" id="IPR013525">
    <property type="entry name" value="ABC2_TM"/>
</dbReference>
<feature type="domain" description="ABC transmembrane type-2" evidence="10">
    <location>
        <begin position="58"/>
        <end position="278"/>
    </location>
</feature>
<keyword evidence="6 9" id="KW-0812">Transmembrane</keyword>
<feature type="transmembrane region" description="Helical" evidence="9">
    <location>
        <begin position="201"/>
        <end position="220"/>
    </location>
</feature>
<keyword evidence="12" id="KW-1185">Reference proteome</keyword>
<dbReference type="InterPro" id="IPR047817">
    <property type="entry name" value="ABC2_TM_bact-type"/>
</dbReference>
<protein>
    <recommendedName>
        <fullName evidence="9">Transport permease protein</fullName>
    </recommendedName>
</protein>
<evidence type="ECO:0000256" key="7">
    <source>
        <dbReference type="ARBA" id="ARBA00022989"/>
    </source>
</evidence>
<comment type="subcellular location">
    <subcellularLocation>
        <location evidence="1">Cell inner membrane</location>
        <topology evidence="1">Multi-pass membrane protein</topology>
    </subcellularLocation>
    <subcellularLocation>
        <location evidence="9">Cell membrane</location>
        <topology evidence="9">Multi-pass membrane protein</topology>
    </subcellularLocation>
</comment>
<evidence type="ECO:0000256" key="5">
    <source>
        <dbReference type="ARBA" id="ARBA00022519"/>
    </source>
</evidence>
<gene>
    <name evidence="11" type="ORF">EDD33_0962</name>
</gene>
<keyword evidence="8 9" id="KW-0472">Membrane</keyword>
<keyword evidence="3 9" id="KW-0813">Transport</keyword>
<name>A0A3N2CRE8_9ACTN</name>
<evidence type="ECO:0000256" key="3">
    <source>
        <dbReference type="ARBA" id="ARBA00022448"/>
    </source>
</evidence>
<dbReference type="PANTHER" id="PTHR30413">
    <property type="entry name" value="INNER MEMBRANE TRANSPORT PERMEASE"/>
    <property type="match status" value="1"/>
</dbReference>
<reference evidence="11 12" key="1">
    <citation type="submission" date="2018-11" db="EMBL/GenBank/DDBJ databases">
        <title>Sequencing the genomes of 1000 actinobacteria strains.</title>
        <authorList>
            <person name="Klenk H.-P."/>
        </authorList>
    </citation>
    <scope>NUCLEOTIDE SEQUENCE [LARGE SCALE GENOMIC DNA]</scope>
    <source>
        <strain evidence="11 12">DSM 12652</strain>
    </source>
</reference>
<comment type="similarity">
    <text evidence="2 9">Belongs to the ABC-2 integral membrane protein family.</text>
</comment>
<evidence type="ECO:0000256" key="1">
    <source>
        <dbReference type="ARBA" id="ARBA00004429"/>
    </source>
</evidence>
<keyword evidence="5" id="KW-0997">Cell inner membrane</keyword>
<evidence type="ECO:0000256" key="2">
    <source>
        <dbReference type="ARBA" id="ARBA00007783"/>
    </source>
</evidence>
<sequence length="286" mass="30929">MPSPPSSPPAPDEAPRTIRIEPTRGWTALRLGQLWEYRELLGFLAQRDIKVRYKQTVLGATWAVLQPVATAVVFTLVFGRLVKVPSDGVPYAVFALAGLVVWNFFSTSVSTASASLVSNTDLVSKVYFPRLSVPIASMIASFVDFLIATGVLLVAMAFFGVGGGWRMFLAIPVALLAFTVALGASLWLSAAMALYRDVRHLVPFLVQFGLFATPVAYPATLLSGSWQWLYSLNPMVGVVEGFRWAMLGTATDPWAALLISVGVAAALLASGTIFFRRVERTLADVI</sequence>
<dbReference type="PROSITE" id="PS51012">
    <property type="entry name" value="ABC_TM2"/>
    <property type="match status" value="1"/>
</dbReference>
<dbReference type="AlphaFoldDB" id="A0A3N2CRE8"/>
<feature type="transmembrane region" description="Helical" evidence="9">
    <location>
        <begin position="91"/>
        <end position="117"/>
    </location>
</feature>
<dbReference type="PANTHER" id="PTHR30413:SF8">
    <property type="entry name" value="TRANSPORT PERMEASE PROTEIN"/>
    <property type="match status" value="1"/>
</dbReference>
<evidence type="ECO:0000313" key="11">
    <source>
        <dbReference type="EMBL" id="ROR90127.1"/>
    </source>
</evidence>
<feature type="transmembrane region" description="Helical" evidence="9">
    <location>
        <begin position="167"/>
        <end position="189"/>
    </location>
</feature>
<evidence type="ECO:0000313" key="12">
    <source>
        <dbReference type="Proteomes" id="UP000281738"/>
    </source>
</evidence>
<dbReference type="Pfam" id="PF01061">
    <property type="entry name" value="ABC2_membrane"/>
    <property type="match status" value="1"/>
</dbReference>
<dbReference type="GO" id="GO:0005886">
    <property type="term" value="C:plasma membrane"/>
    <property type="evidence" value="ECO:0007669"/>
    <property type="project" value="UniProtKB-SubCell"/>
</dbReference>
<keyword evidence="7 9" id="KW-1133">Transmembrane helix</keyword>
<dbReference type="EMBL" id="RKHO01000001">
    <property type="protein sequence ID" value="ROR90127.1"/>
    <property type="molecule type" value="Genomic_DNA"/>
</dbReference>
<organism evidence="11 12">
    <name type="scientific">Nocardioides aurantiacus</name>
    <dbReference type="NCBI Taxonomy" id="86796"/>
    <lineage>
        <taxon>Bacteria</taxon>
        <taxon>Bacillati</taxon>
        <taxon>Actinomycetota</taxon>
        <taxon>Actinomycetes</taxon>
        <taxon>Propionibacteriales</taxon>
        <taxon>Nocardioidaceae</taxon>
        <taxon>Nocardioides</taxon>
    </lineage>
</organism>
<dbReference type="OrthoDB" id="9789409at2"/>
<dbReference type="Proteomes" id="UP000281738">
    <property type="component" value="Unassembled WGS sequence"/>
</dbReference>
<dbReference type="GO" id="GO:0015920">
    <property type="term" value="P:lipopolysaccharide transport"/>
    <property type="evidence" value="ECO:0007669"/>
    <property type="project" value="TreeGrafter"/>
</dbReference>
<comment type="caution">
    <text evidence="11">The sequence shown here is derived from an EMBL/GenBank/DDBJ whole genome shotgun (WGS) entry which is preliminary data.</text>
</comment>
<evidence type="ECO:0000256" key="8">
    <source>
        <dbReference type="ARBA" id="ARBA00023136"/>
    </source>
</evidence>
<evidence type="ECO:0000256" key="4">
    <source>
        <dbReference type="ARBA" id="ARBA00022475"/>
    </source>
</evidence>
<evidence type="ECO:0000259" key="10">
    <source>
        <dbReference type="PROSITE" id="PS51012"/>
    </source>
</evidence>
<feature type="transmembrane region" description="Helical" evidence="9">
    <location>
        <begin position="138"/>
        <end position="161"/>
    </location>
</feature>
<evidence type="ECO:0000256" key="9">
    <source>
        <dbReference type="RuleBase" id="RU361157"/>
    </source>
</evidence>
<proteinExistence type="inferred from homology"/>
<dbReference type="GO" id="GO:0140359">
    <property type="term" value="F:ABC-type transporter activity"/>
    <property type="evidence" value="ECO:0007669"/>
    <property type="project" value="InterPro"/>
</dbReference>
<dbReference type="RefSeq" id="WP_123389326.1">
    <property type="nucleotide sequence ID" value="NZ_RKHO01000001.1"/>
</dbReference>
<keyword evidence="4 9" id="KW-1003">Cell membrane</keyword>
<feature type="transmembrane region" description="Helical" evidence="9">
    <location>
        <begin position="254"/>
        <end position="275"/>
    </location>
</feature>
<evidence type="ECO:0000256" key="6">
    <source>
        <dbReference type="ARBA" id="ARBA00022692"/>
    </source>
</evidence>
<accession>A0A3N2CRE8</accession>